<dbReference type="InterPro" id="IPR026001">
    <property type="entry name" value="Abi-like_C"/>
</dbReference>
<evidence type="ECO:0000313" key="2">
    <source>
        <dbReference type="EMBL" id="EJF94649.1"/>
    </source>
</evidence>
<evidence type="ECO:0000259" key="1">
    <source>
        <dbReference type="Pfam" id="PF14355"/>
    </source>
</evidence>
<gene>
    <name evidence="2" type="ORF">ME9_00962</name>
</gene>
<feature type="domain" description="Abortive infection protein-like C-terminal" evidence="1">
    <location>
        <begin position="192"/>
        <end position="279"/>
    </location>
</feature>
<reference evidence="2 3" key="1">
    <citation type="submission" date="2012-03" db="EMBL/GenBank/DDBJ databases">
        <title>The Genome Sequence of Bartonella taylorii 8TBB.</title>
        <authorList>
            <consortium name="The Broad Institute Genome Sequencing Platform"/>
            <consortium name="The Broad Institute Genome Sequencing Center for Infectious Disease"/>
            <person name="Feldgarden M."/>
            <person name="Kirby J."/>
            <person name="Kosoy M."/>
            <person name="Birtles R."/>
            <person name="Probert W.S."/>
            <person name="Chiaraviglio L."/>
            <person name="Young S.K."/>
            <person name="Zeng Q."/>
            <person name="Gargeya S."/>
            <person name="Fitzgerald M."/>
            <person name="Haas B."/>
            <person name="Abouelleil A."/>
            <person name="Alvarado L."/>
            <person name="Arachchi H.M."/>
            <person name="Berlin A."/>
            <person name="Chapman S.B."/>
            <person name="Gearin G."/>
            <person name="Goldberg J."/>
            <person name="Griggs A."/>
            <person name="Gujja S."/>
            <person name="Hansen M."/>
            <person name="Heiman D."/>
            <person name="Howarth C."/>
            <person name="Larimer J."/>
            <person name="Lui A."/>
            <person name="MacDonald P.J.P."/>
            <person name="McCowen C."/>
            <person name="Montmayeur A."/>
            <person name="Murphy C."/>
            <person name="Neiman D."/>
            <person name="Pearson M."/>
            <person name="Priest M."/>
            <person name="Roberts A."/>
            <person name="Saif S."/>
            <person name="Shea T."/>
            <person name="Sisk P."/>
            <person name="Stolte C."/>
            <person name="Sykes S."/>
            <person name="Wortman J."/>
            <person name="Nusbaum C."/>
            <person name="Birren B."/>
        </authorList>
    </citation>
    <scope>NUCLEOTIDE SEQUENCE [LARGE SCALE GENOMIC DNA]</scope>
    <source>
        <strain evidence="2 3">8TBB</strain>
    </source>
</reference>
<dbReference type="EMBL" id="AIMD01000033">
    <property type="protein sequence ID" value="EJF94649.1"/>
    <property type="molecule type" value="Genomic_DNA"/>
</dbReference>
<proteinExistence type="predicted"/>
<organism evidence="2 3">
    <name type="scientific">Bartonella taylorii 8TBB</name>
    <dbReference type="NCBI Taxonomy" id="1094560"/>
    <lineage>
        <taxon>Bacteria</taxon>
        <taxon>Pseudomonadati</taxon>
        <taxon>Pseudomonadota</taxon>
        <taxon>Alphaproteobacteria</taxon>
        <taxon>Hyphomicrobiales</taxon>
        <taxon>Bartonellaceae</taxon>
        <taxon>Bartonella</taxon>
    </lineage>
</organism>
<accession>A0A9P2RZU0</accession>
<evidence type="ECO:0000313" key="3">
    <source>
        <dbReference type="Proteomes" id="UP000002648"/>
    </source>
</evidence>
<sequence length="285" mass="32532">MFAYHYTHNELDDLFIASFAPPEIPVGSKPEKVKAWLRAINMECEEPLEVLGNLLGNFLEKEYYNPNPSGFNPTLDEKVLQLQKDKRTVLEKLKEYDLEYQRGGHIIKNELNSTQELQKAGLLSTEELQKLIAGKKLSAVEIEIKRALENIEKDPREAVLFAANLLEASCKAYLDHHSIPYEENSRNKLSALWKQVVAKAKIHPDDMKQENLKNQDLDENGLKMIASGLYQIVNGTMNLRNKKGAAHGHSEKDFKLINLKPRHARLTFNAAHSLSMYILELMDQP</sequence>
<dbReference type="Proteomes" id="UP000002648">
    <property type="component" value="Unassembled WGS sequence"/>
</dbReference>
<name>A0A9P2RZU0_BARTA</name>
<keyword evidence="3" id="KW-1185">Reference proteome</keyword>
<dbReference type="AlphaFoldDB" id="A0A9P2RZU0"/>
<protein>
    <recommendedName>
        <fullName evidence="1">Abortive infection protein-like C-terminal domain-containing protein</fullName>
    </recommendedName>
</protein>
<dbReference type="Pfam" id="PF14355">
    <property type="entry name" value="Abi_C"/>
    <property type="match status" value="1"/>
</dbReference>
<comment type="caution">
    <text evidence="2">The sequence shown here is derived from an EMBL/GenBank/DDBJ whole genome shotgun (WGS) entry which is preliminary data.</text>
</comment>